<dbReference type="Proteomes" id="UP000765509">
    <property type="component" value="Unassembled WGS sequence"/>
</dbReference>
<comment type="caution">
    <text evidence="1">The sequence shown here is derived from an EMBL/GenBank/DDBJ whole genome shotgun (WGS) entry which is preliminary data.</text>
</comment>
<keyword evidence="2" id="KW-1185">Reference proteome</keyword>
<sequence length="205" mass="23488">MHHQLSPTTDSFEAKLVQKAIGRLNYLALHTRPEITFTTKVLSQFAYNPTTIHWGLGKHLILNLNGIHNLGILFSKYQGNHNCELVGWEDSYYGTSQLTNKSISGTIIMFYNNSMTWSTKKQPVVAQSTTKAKFIAINWVAKQSRWTTNLMLSMGLMIHEPTICNENSGAIIISKEVHLNPNSKYIEIIFQYVQELVRNKLWTMR</sequence>
<evidence type="ECO:0000313" key="1">
    <source>
        <dbReference type="EMBL" id="MBW0546433.1"/>
    </source>
</evidence>
<gene>
    <name evidence="1" type="ORF">O181_086148</name>
</gene>
<dbReference type="AlphaFoldDB" id="A0A9Q3FYS9"/>
<organism evidence="1 2">
    <name type="scientific">Austropuccinia psidii MF-1</name>
    <dbReference type="NCBI Taxonomy" id="1389203"/>
    <lineage>
        <taxon>Eukaryota</taxon>
        <taxon>Fungi</taxon>
        <taxon>Dikarya</taxon>
        <taxon>Basidiomycota</taxon>
        <taxon>Pucciniomycotina</taxon>
        <taxon>Pucciniomycetes</taxon>
        <taxon>Pucciniales</taxon>
        <taxon>Sphaerophragmiaceae</taxon>
        <taxon>Austropuccinia</taxon>
    </lineage>
</organism>
<reference evidence="1" key="1">
    <citation type="submission" date="2021-03" db="EMBL/GenBank/DDBJ databases">
        <title>Draft genome sequence of rust myrtle Austropuccinia psidii MF-1, a brazilian biotype.</title>
        <authorList>
            <person name="Quecine M.C."/>
            <person name="Pachon D.M.R."/>
            <person name="Bonatelli M.L."/>
            <person name="Correr F.H."/>
            <person name="Franceschini L.M."/>
            <person name="Leite T.F."/>
            <person name="Margarido G.R.A."/>
            <person name="Almeida C.A."/>
            <person name="Ferrarezi J.A."/>
            <person name="Labate C.A."/>
        </authorList>
    </citation>
    <scope>NUCLEOTIDE SEQUENCE</scope>
    <source>
        <strain evidence="1">MF-1</strain>
    </source>
</reference>
<dbReference type="EMBL" id="AVOT02051432">
    <property type="protein sequence ID" value="MBW0546433.1"/>
    <property type="molecule type" value="Genomic_DNA"/>
</dbReference>
<dbReference type="PANTHER" id="PTHR11439">
    <property type="entry name" value="GAG-POL-RELATED RETROTRANSPOSON"/>
    <property type="match status" value="1"/>
</dbReference>
<dbReference type="PANTHER" id="PTHR11439:SF467">
    <property type="entry name" value="INTEGRASE CATALYTIC DOMAIN-CONTAINING PROTEIN"/>
    <property type="match status" value="1"/>
</dbReference>
<name>A0A9Q3FYS9_9BASI</name>
<dbReference type="CDD" id="cd09272">
    <property type="entry name" value="RNase_HI_RT_Ty1"/>
    <property type="match status" value="1"/>
</dbReference>
<accession>A0A9Q3FYS9</accession>
<dbReference type="OrthoDB" id="3344688at2759"/>
<protein>
    <submittedName>
        <fullName evidence="1">Uncharacterized protein</fullName>
    </submittedName>
</protein>
<evidence type="ECO:0000313" key="2">
    <source>
        <dbReference type="Proteomes" id="UP000765509"/>
    </source>
</evidence>
<proteinExistence type="predicted"/>